<gene>
    <name evidence="1" type="ORF">COLO4_12042</name>
</gene>
<name>A0A1R3K2D4_9ROSI</name>
<protein>
    <submittedName>
        <fullName evidence="1">Uncharacterized protein</fullName>
    </submittedName>
</protein>
<dbReference type="Proteomes" id="UP000187203">
    <property type="component" value="Unassembled WGS sequence"/>
</dbReference>
<dbReference type="EMBL" id="AWUE01014802">
    <property type="protein sequence ID" value="OMP01242.1"/>
    <property type="molecule type" value="Genomic_DNA"/>
</dbReference>
<proteinExistence type="predicted"/>
<reference evidence="2" key="1">
    <citation type="submission" date="2013-09" db="EMBL/GenBank/DDBJ databases">
        <title>Corchorus olitorius genome sequencing.</title>
        <authorList>
            <person name="Alam M."/>
            <person name="Haque M.S."/>
            <person name="Islam M.S."/>
            <person name="Emdad E.M."/>
            <person name="Islam M.M."/>
            <person name="Ahmed B."/>
            <person name="Halim A."/>
            <person name="Hossen Q.M.M."/>
            <person name="Hossain M.Z."/>
            <person name="Ahmed R."/>
            <person name="Khan M.M."/>
            <person name="Islam R."/>
            <person name="Rashid M.M."/>
            <person name="Khan S.A."/>
            <person name="Rahman M.S."/>
            <person name="Alam M."/>
            <person name="Yahiya A.S."/>
            <person name="Khan M.S."/>
            <person name="Azam M.S."/>
            <person name="Haque T."/>
            <person name="Lashkar M.Z.H."/>
            <person name="Akhand A.I."/>
            <person name="Morshed G."/>
            <person name="Roy S."/>
            <person name="Uddin K.S."/>
            <person name="Rabeya T."/>
            <person name="Hossain A.S."/>
            <person name="Chowdhury A."/>
            <person name="Snigdha A.R."/>
            <person name="Mortoza M.S."/>
            <person name="Matin S.A."/>
            <person name="Hoque S.M.E."/>
            <person name="Islam M.K."/>
            <person name="Roy D.K."/>
            <person name="Haider R."/>
            <person name="Moosa M.M."/>
            <person name="Elias S.M."/>
            <person name="Hasan A.M."/>
            <person name="Jahan S."/>
            <person name="Shafiuddin M."/>
            <person name="Mahmood N."/>
            <person name="Shommy N.S."/>
        </authorList>
    </citation>
    <scope>NUCLEOTIDE SEQUENCE [LARGE SCALE GENOMIC DNA]</scope>
    <source>
        <strain evidence="2">cv. O-4</strain>
    </source>
</reference>
<evidence type="ECO:0000313" key="1">
    <source>
        <dbReference type="EMBL" id="OMP01242.1"/>
    </source>
</evidence>
<dbReference type="AlphaFoldDB" id="A0A1R3K2D4"/>
<dbReference type="OrthoDB" id="1740512at2759"/>
<evidence type="ECO:0000313" key="2">
    <source>
        <dbReference type="Proteomes" id="UP000187203"/>
    </source>
</evidence>
<comment type="caution">
    <text evidence="1">The sequence shown here is derived from an EMBL/GenBank/DDBJ whole genome shotgun (WGS) entry which is preliminary data.</text>
</comment>
<keyword evidence="2" id="KW-1185">Reference proteome</keyword>
<organism evidence="1 2">
    <name type="scientific">Corchorus olitorius</name>
    <dbReference type="NCBI Taxonomy" id="93759"/>
    <lineage>
        <taxon>Eukaryota</taxon>
        <taxon>Viridiplantae</taxon>
        <taxon>Streptophyta</taxon>
        <taxon>Embryophyta</taxon>
        <taxon>Tracheophyta</taxon>
        <taxon>Spermatophyta</taxon>
        <taxon>Magnoliopsida</taxon>
        <taxon>eudicotyledons</taxon>
        <taxon>Gunneridae</taxon>
        <taxon>Pentapetalae</taxon>
        <taxon>rosids</taxon>
        <taxon>malvids</taxon>
        <taxon>Malvales</taxon>
        <taxon>Malvaceae</taxon>
        <taxon>Grewioideae</taxon>
        <taxon>Apeibeae</taxon>
        <taxon>Corchorus</taxon>
    </lineage>
</organism>
<accession>A0A1R3K2D4</accession>
<sequence>MAGALTENQKKWLNDDYICRLTILQAMNDSLFNTFQKYATALEL</sequence>